<name>A0A0F9SII7_9ZZZZ</name>
<comment type="caution">
    <text evidence="3">The sequence shown here is derived from an EMBL/GenBank/DDBJ whole genome shotgun (WGS) entry which is preliminary data.</text>
</comment>
<keyword evidence="1" id="KW-0238">DNA-binding</keyword>
<dbReference type="InterPro" id="IPR050624">
    <property type="entry name" value="HTH-type_Tx_Regulator"/>
</dbReference>
<organism evidence="3">
    <name type="scientific">marine sediment metagenome</name>
    <dbReference type="NCBI Taxonomy" id="412755"/>
    <lineage>
        <taxon>unclassified sequences</taxon>
        <taxon>metagenomes</taxon>
        <taxon>ecological metagenomes</taxon>
    </lineage>
</organism>
<dbReference type="Gene3D" id="1.10.357.10">
    <property type="entry name" value="Tetracycline Repressor, domain 2"/>
    <property type="match status" value="1"/>
</dbReference>
<protein>
    <recommendedName>
        <fullName evidence="2">HTH tetR-type domain-containing protein</fullName>
    </recommendedName>
</protein>
<accession>A0A0F9SII7</accession>
<sequence>MSPTEGKDKILRVAKKLIMQKGYNAISARMVARDADMSVSTLFHHFPNGKLSILNEIILSYGDEFIENFDFSKIGELLDPEVCKSYLLNFIEQHRKFAPLIKGFEIELLTNKKVLVDFKNLMKSKEDRFKTFFRDIILKFYPNIKDPEKTFSIVGRIFNNLIHTHVIFENFYGTDEDFVEILYKMLYGLLASD</sequence>
<dbReference type="AlphaFoldDB" id="A0A0F9SII7"/>
<dbReference type="InterPro" id="IPR001647">
    <property type="entry name" value="HTH_TetR"/>
</dbReference>
<evidence type="ECO:0000313" key="3">
    <source>
        <dbReference type="EMBL" id="KKN29163.1"/>
    </source>
</evidence>
<dbReference type="PROSITE" id="PS50977">
    <property type="entry name" value="HTH_TETR_2"/>
    <property type="match status" value="1"/>
</dbReference>
<reference evidence="3" key="1">
    <citation type="journal article" date="2015" name="Nature">
        <title>Complex archaea that bridge the gap between prokaryotes and eukaryotes.</title>
        <authorList>
            <person name="Spang A."/>
            <person name="Saw J.H."/>
            <person name="Jorgensen S.L."/>
            <person name="Zaremba-Niedzwiedzka K."/>
            <person name="Martijn J."/>
            <person name="Lind A.E."/>
            <person name="van Eijk R."/>
            <person name="Schleper C."/>
            <person name="Guy L."/>
            <person name="Ettema T.J."/>
        </authorList>
    </citation>
    <scope>NUCLEOTIDE SEQUENCE</scope>
</reference>
<gene>
    <name evidence="3" type="ORF">LCGC14_0846940</name>
</gene>
<evidence type="ECO:0000256" key="1">
    <source>
        <dbReference type="ARBA" id="ARBA00023125"/>
    </source>
</evidence>
<dbReference type="Pfam" id="PF00440">
    <property type="entry name" value="TetR_N"/>
    <property type="match status" value="1"/>
</dbReference>
<dbReference type="InterPro" id="IPR009057">
    <property type="entry name" value="Homeodomain-like_sf"/>
</dbReference>
<feature type="domain" description="HTH tetR-type" evidence="2">
    <location>
        <begin position="4"/>
        <end position="64"/>
    </location>
</feature>
<dbReference type="GO" id="GO:0003677">
    <property type="term" value="F:DNA binding"/>
    <property type="evidence" value="ECO:0007669"/>
    <property type="project" value="UniProtKB-KW"/>
</dbReference>
<dbReference type="PANTHER" id="PTHR43479">
    <property type="entry name" value="ACREF/ENVCD OPERON REPRESSOR-RELATED"/>
    <property type="match status" value="1"/>
</dbReference>
<proteinExistence type="predicted"/>
<evidence type="ECO:0000259" key="2">
    <source>
        <dbReference type="PROSITE" id="PS50977"/>
    </source>
</evidence>
<dbReference type="SUPFAM" id="SSF46689">
    <property type="entry name" value="Homeodomain-like"/>
    <property type="match status" value="1"/>
</dbReference>
<dbReference type="EMBL" id="LAZR01002505">
    <property type="protein sequence ID" value="KKN29163.1"/>
    <property type="molecule type" value="Genomic_DNA"/>
</dbReference>
<dbReference type="PANTHER" id="PTHR43479:SF11">
    <property type="entry name" value="ACREF_ENVCD OPERON REPRESSOR-RELATED"/>
    <property type="match status" value="1"/>
</dbReference>